<accession>A0AAN6XCC5</accession>
<organism evidence="2 3">
    <name type="scientific">Triangularia verruculosa</name>
    <dbReference type="NCBI Taxonomy" id="2587418"/>
    <lineage>
        <taxon>Eukaryota</taxon>
        <taxon>Fungi</taxon>
        <taxon>Dikarya</taxon>
        <taxon>Ascomycota</taxon>
        <taxon>Pezizomycotina</taxon>
        <taxon>Sordariomycetes</taxon>
        <taxon>Sordariomycetidae</taxon>
        <taxon>Sordariales</taxon>
        <taxon>Podosporaceae</taxon>
        <taxon>Triangularia</taxon>
    </lineage>
</organism>
<evidence type="ECO:0000313" key="2">
    <source>
        <dbReference type="EMBL" id="KAK4198123.1"/>
    </source>
</evidence>
<proteinExistence type="predicted"/>
<dbReference type="Proteomes" id="UP001303160">
    <property type="component" value="Unassembled WGS sequence"/>
</dbReference>
<name>A0AAN6XCC5_9PEZI</name>
<dbReference type="EMBL" id="MU863951">
    <property type="protein sequence ID" value="KAK4198123.1"/>
    <property type="molecule type" value="Genomic_DNA"/>
</dbReference>
<dbReference type="AlphaFoldDB" id="A0AAN6XCC5"/>
<evidence type="ECO:0000313" key="3">
    <source>
        <dbReference type="Proteomes" id="UP001303160"/>
    </source>
</evidence>
<comment type="caution">
    <text evidence="2">The sequence shown here is derived from an EMBL/GenBank/DDBJ whole genome shotgun (WGS) entry which is preliminary data.</text>
</comment>
<reference evidence="2" key="1">
    <citation type="journal article" date="2023" name="Mol. Phylogenet. Evol.">
        <title>Genome-scale phylogeny and comparative genomics of the fungal order Sordariales.</title>
        <authorList>
            <person name="Hensen N."/>
            <person name="Bonometti L."/>
            <person name="Westerberg I."/>
            <person name="Brannstrom I.O."/>
            <person name="Guillou S."/>
            <person name="Cros-Aarteil S."/>
            <person name="Calhoun S."/>
            <person name="Haridas S."/>
            <person name="Kuo A."/>
            <person name="Mondo S."/>
            <person name="Pangilinan J."/>
            <person name="Riley R."/>
            <person name="LaButti K."/>
            <person name="Andreopoulos B."/>
            <person name="Lipzen A."/>
            <person name="Chen C."/>
            <person name="Yan M."/>
            <person name="Daum C."/>
            <person name="Ng V."/>
            <person name="Clum A."/>
            <person name="Steindorff A."/>
            <person name="Ohm R.A."/>
            <person name="Martin F."/>
            <person name="Silar P."/>
            <person name="Natvig D.O."/>
            <person name="Lalanne C."/>
            <person name="Gautier V."/>
            <person name="Ament-Velasquez S.L."/>
            <person name="Kruys A."/>
            <person name="Hutchinson M.I."/>
            <person name="Powell A.J."/>
            <person name="Barry K."/>
            <person name="Miller A.N."/>
            <person name="Grigoriev I.V."/>
            <person name="Debuchy R."/>
            <person name="Gladieux P."/>
            <person name="Hiltunen Thoren M."/>
            <person name="Johannesson H."/>
        </authorList>
    </citation>
    <scope>NUCLEOTIDE SEQUENCE</scope>
    <source>
        <strain evidence="2">CBS 315.58</strain>
    </source>
</reference>
<reference evidence="2" key="2">
    <citation type="submission" date="2023-05" db="EMBL/GenBank/DDBJ databases">
        <authorList>
            <consortium name="Lawrence Berkeley National Laboratory"/>
            <person name="Steindorff A."/>
            <person name="Hensen N."/>
            <person name="Bonometti L."/>
            <person name="Westerberg I."/>
            <person name="Brannstrom I.O."/>
            <person name="Guillou S."/>
            <person name="Cros-Aarteil S."/>
            <person name="Calhoun S."/>
            <person name="Haridas S."/>
            <person name="Kuo A."/>
            <person name="Mondo S."/>
            <person name="Pangilinan J."/>
            <person name="Riley R."/>
            <person name="Labutti K."/>
            <person name="Andreopoulos B."/>
            <person name="Lipzen A."/>
            <person name="Chen C."/>
            <person name="Yanf M."/>
            <person name="Daum C."/>
            <person name="Ng V."/>
            <person name="Clum A."/>
            <person name="Ohm R."/>
            <person name="Martin F."/>
            <person name="Silar P."/>
            <person name="Natvig D."/>
            <person name="Lalanne C."/>
            <person name="Gautier V."/>
            <person name="Ament-Velasquez S.L."/>
            <person name="Kruys A."/>
            <person name="Hutchinson M.I."/>
            <person name="Powell A.J."/>
            <person name="Barry K."/>
            <person name="Miller A.N."/>
            <person name="Grigoriev I.V."/>
            <person name="Debuchy R."/>
            <person name="Gladieux P."/>
            <person name="Thoren M.H."/>
            <person name="Johannesson H."/>
        </authorList>
    </citation>
    <scope>NUCLEOTIDE SEQUENCE</scope>
    <source>
        <strain evidence="2">CBS 315.58</strain>
    </source>
</reference>
<feature type="region of interest" description="Disordered" evidence="1">
    <location>
        <begin position="58"/>
        <end position="80"/>
    </location>
</feature>
<protein>
    <submittedName>
        <fullName evidence="2">Uncharacterized protein</fullName>
    </submittedName>
</protein>
<evidence type="ECO:0000256" key="1">
    <source>
        <dbReference type="SAM" id="MobiDB-lite"/>
    </source>
</evidence>
<keyword evidence="3" id="KW-1185">Reference proteome</keyword>
<gene>
    <name evidence="2" type="ORF">QBC40DRAFT_284356</name>
</gene>
<sequence>MCAFTLRVYSYGHYKKSLSKPCDDAKEKEEVCDSGSEVSSTTGTFCYFTACDGEAGGVREGPGNRTDGGFDASEVEWEDF</sequence>